<dbReference type="PANTHER" id="PTHR42867">
    <property type="entry name" value="MEMBRANE PROTEIN-RELATED"/>
    <property type="match status" value="1"/>
</dbReference>
<dbReference type="EMBL" id="CP088295">
    <property type="protein sequence ID" value="UUY04483.1"/>
    <property type="molecule type" value="Genomic_DNA"/>
</dbReference>
<dbReference type="Proteomes" id="UP001058860">
    <property type="component" value="Chromosome"/>
</dbReference>
<accession>A0ABY5PII8</accession>
<dbReference type="Pfam" id="PF07136">
    <property type="entry name" value="DUF1385"/>
    <property type="match status" value="1"/>
</dbReference>
<evidence type="ECO:0000313" key="2">
    <source>
        <dbReference type="Proteomes" id="UP001058860"/>
    </source>
</evidence>
<keyword evidence="2" id="KW-1185">Reference proteome</keyword>
<protein>
    <submittedName>
        <fullName evidence="1">DUF1385 domain-containing protein</fullName>
    </submittedName>
</protein>
<sequence length="266" mass="27989">MTDTEKTPKLRLGGMALRNGLLVHGPTHWSAAVRGDDGEIHVASGPKPRAKGFDDVPGARGVIRLGEAMVVIPIVRKNLPQARLPFESASVLGVMAGTTIVTQLLRRNRRLRGAAGEAVIAGIGLAPSLFALRSGDLAAYHGAEHKAIGAYEADDTARETSKEHDRCGSHLMTPLLTLNVAGAALLRRVVANPGPGAQAAVGLAAIGASVEVFAWAERHHDSMLARALRVPGHELQRVLGTREPDDRQLAVGQAALDEILRVEGAA</sequence>
<dbReference type="PANTHER" id="PTHR42867:SF1">
    <property type="entry name" value="MEMBRANE PROTEIN-RELATED"/>
    <property type="match status" value="1"/>
</dbReference>
<organism evidence="1 2">
    <name type="scientific">Svornostia abyssi</name>
    <dbReference type="NCBI Taxonomy" id="2898438"/>
    <lineage>
        <taxon>Bacteria</taxon>
        <taxon>Bacillati</taxon>
        <taxon>Actinomycetota</taxon>
        <taxon>Thermoleophilia</taxon>
        <taxon>Solirubrobacterales</taxon>
        <taxon>Baekduiaceae</taxon>
        <taxon>Svornostia</taxon>
    </lineage>
</organism>
<reference evidence="2" key="1">
    <citation type="submission" date="2021-11" db="EMBL/GenBank/DDBJ databases">
        <title>Cultivation dependent microbiological survey of springs from the worlds oldest radium mine currently devoted to the extraction of radon-saturated water.</title>
        <authorList>
            <person name="Kapinusova G."/>
            <person name="Smrhova T."/>
            <person name="Strejcek M."/>
            <person name="Suman J."/>
            <person name="Jani K."/>
            <person name="Pajer P."/>
            <person name="Uhlik O."/>
        </authorList>
    </citation>
    <scope>NUCLEOTIDE SEQUENCE [LARGE SCALE GENOMIC DNA]</scope>
    <source>
        <strain evidence="2">J379</strain>
    </source>
</reference>
<name>A0ABY5PII8_9ACTN</name>
<dbReference type="RefSeq" id="WP_353864966.1">
    <property type="nucleotide sequence ID" value="NZ_CP088295.1"/>
</dbReference>
<evidence type="ECO:0000313" key="1">
    <source>
        <dbReference type="EMBL" id="UUY04483.1"/>
    </source>
</evidence>
<gene>
    <name evidence="1" type="ORF">LRS13_02815</name>
</gene>
<proteinExistence type="predicted"/>
<dbReference type="InterPro" id="IPR010787">
    <property type="entry name" value="DUF1385"/>
</dbReference>